<sequence>MQITNIPKEFKKAIPVIQKLNQAGFEAYFVGGSVRDCILNLPIHDVDIATSAFPAEIKAVFDKTIDVGIEHGTVLILHQEESYEITTFRTESTYQDYRRPDHVDFVRSLEEDLKRRDFTINALALDPTGRVIDLFNGLEDLEQRRLKAVGVAEERFHEDALRMMRGLRFVAQLGFDLEEKTQVAITNNAFLLSKISVERICIEFEKMLLGQNAKRAFQLFIATHCYRYCPGLTNKKTELMEMVPQLTHHIDDLTVAWCLILDQLLIEKKQHKAFLKAWKLSNQRIQEVELLFQALERVKQDTLTVLDYYSLNETCLKHLAKIATFYGIHLSETYLLQAYRSLPIHSLKDLAINGNDLMQALNRKGGAWLKETLQYCERQVLQNEVPNEREPLLDEALEFVKSSDKASN</sequence>
<reference evidence="16" key="1">
    <citation type="submission" date="2017-04" db="EMBL/GenBank/DDBJ databases">
        <title>Function of individual gut microbiota members based on whole genome sequencing of pure cultures obtained from chicken caecum.</title>
        <authorList>
            <person name="Medvecky M."/>
            <person name="Cejkova D."/>
            <person name="Polansky O."/>
            <person name="Karasova D."/>
            <person name="Kubasova T."/>
            <person name="Cizek A."/>
            <person name="Rychlik I."/>
        </authorList>
    </citation>
    <scope>NUCLEOTIDE SEQUENCE [LARGE SCALE GENOMIC DNA]</scope>
    <source>
        <strain evidence="16">An144</strain>
    </source>
</reference>
<feature type="binding site" evidence="11">
    <location>
        <position position="116"/>
    </location>
    <ligand>
        <name>CTP</name>
        <dbReference type="ChEBI" id="CHEBI:37563"/>
    </ligand>
</feature>
<dbReference type="GO" id="GO:0000287">
    <property type="term" value="F:magnesium ion binding"/>
    <property type="evidence" value="ECO:0007669"/>
    <property type="project" value="UniProtKB-UniRule"/>
</dbReference>
<protein>
    <recommendedName>
        <fullName evidence="11">CCA-adding enzyme</fullName>
        <ecNumber evidence="11">2.7.7.72</ecNumber>
    </recommendedName>
    <alternativeName>
        <fullName evidence="11">CCA tRNA nucleotidyltransferase</fullName>
    </alternativeName>
    <alternativeName>
        <fullName evidence="11">tRNA CCA-pyrophosphorylase</fullName>
    </alternativeName>
    <alternativeName>
        <fullName evidence="11">tRNA adenylyl-/cytidylyl- transferase</fullName>
    </alternativeName>
    <alternativeName>
        <fullName evidence="11">tRNA nucleotidyltransferase</fullName>
    </alternativeName>
    <alternativeName>
        <fullName evidence="11">tRNA-NT</fullName>
    </alternativeName>
</protein>
<dbReference type="AlphaFoldDB" id="A0A1Y4R0Z9"/>
<keyword evidence="6 11" id="KW-0547">Nucleotide-binding</keyword>
<gene>
    <name evidence="11" type="primary">cca</name>
    <name evidence="15" type="ORF">B5E88_03200</name>
</gene>
<feature type="binding site" evidence="11">
    <location>
        <position position="159"/>
    </location>
    <ligand>
        <name>CTP</name>
        <dbReference type="ChEBI" id="CHEBI:37563"/>
    </ligand>
</feature>
<keyword evidence="8 11" id="KW-0067">ATP-binding</keyword>
<dbReference type="Gene3D" id="1.10.110.30">
    <property type="match status" value="1"/>
</dbReference>
<feature type="binding site" evidence="11">
    <location>
        <position position="165"/>
    </location>
    <ligand>
        <name>CTP</name>
        <dbReference type="ChEBI" id="CHEBI:37563"/>
    </ligand>
</feature>
<dbReference type="EMBL" id="NFLC01000004">
    <property type="protein sequence ID" value="OUQ11219.1"/>
    <property type="molecule type" value="Genomic_DNA"/>
</dbReference>
<keyword evidence="9 11" id="KW-0460">Magnesium</keyword>
<feature type="domain" description="tRNA nucleotidyltransferase/poly(A) polymerase RNA and SrmB- binding" evidence="13">
    <location>
        <begin position="174"/>
        <end position="233"/>
    </location>
</feature>
<dbReference type="GO" id="GO:0000049">
    <property type="term" value="F:tRNA binding"/>
    <property type="evidence" value="ECO:0007669"/>
    <property type="project" value="UniProtKB-UniRule"/>
</dbReference>
<evidence type="ECO:0000256" key="9">
    <source>
        <dbReference type="ARBA" id="ARBA00022842"/>
    </source>
</evidence>
<dbReference type="NCBIfam" id="NF009814">
    <property type="entry name" value="PRK13299.1"/>
    <property type="match status" value="1"/>
</dbReference>
<comment type="miscellaneous">
    <text evidence="11">A single active site specifically recognizes both ATP and CTP and is responsible for their addition.</text>
</comment>
<feature type="binding site" evidence="11">
    <location>
        <position position="32"/>
    </location>
    <ligand>
        <name>CTP</name>
        <dbReference type="ChEBI" id="CHEBI:37563"/>
    </ligand>
</feature>
<evidence type="ECO:0000256" key="1">
    <source>
        <dbReference type="ARBA" id="ARBA00001946"/>
    </source>
</evidence>
<feature type="binding site" evidence="11">
    <location>
        <position position="116"/>
    </location>
    <ligand>
        <name>ATP</name>
        <dbReference type="ChEBI" id="CHEBI:30616"/>
    </ligand>
</feature>
<evidence type="ECO:0000259" key="13">
    <source>
        <dbReference type="Pfam" id="PF12627"/>
    </source>
</evidence>
<feature type="binding site" evidence="11">
    <location>
        <position position="168"/>
    </location>
    <ligand>
        <name>ATP</name>
        <dbReference type="ChEBI" id="CHEBI:30616"/>
    </ligand>
</feature>
<evidence type="ECO:0000256" key="2">
    <source>
        <dbReference type="ARBA" id="ARBA00022679"/>
    </source>
</evidence>
<dbReference type="InterPro" id="IPR023068">
    <property type="entry name" value="CCA-adding_enz_firmicutes"/>
</dbReference>
<feature type="binding site" evidence="11">
    <location>
        <position position="162"/>
    </location>
    <ligand>
        <name>CTP</name>
        <dbReference type="ChEBI" id="CHEBI:37563"/>
    </ligand>
</feature>
<comment type="catalytic activity">
    <reaction evidence="11">
        <text>a tRNA precursor + 2 CTP + ATP = a tRNA with a 3' CCA end + 3 diphosphate</text>
        <dbReference type="Rhea" id="RHEA:14433"/>
        <dbReference type="Rhea" id="RHEA-COMP:10465"/>
        <dbReference type="Rhea" id="RHEA-COMP:10468"/>
        <dbReference type="ChEBI" id="CHEBI:30616"/>
        <dbReference type="ChEBI" id="CHEBI:33019"/>
        <dbReference type="ChEBI" id="CHEBI:37563"/>
        <dbReference type="ChEBI" id="CHEBI:74896"/>
        <dbReference type="ChEBI" id="CHEBI:83071"/>
        <dbReference type="EC" id="2.7.7.72"/>
    </reaction>
</comment>
<comment type="caution">
    <text evidence="15">The sequence shown here is derived from an EMBL/GenBank/DDBJ whole genome shotgun (WGS) entry which is preliminary data.</text>
</comment>
<dbReference type="InterPro" id="IPR043519">
    <property type="entry name" value="NT_sf"/>
</dbReference>
<evidence type="ECO:0000256" key="11">
    <source>
        <dbReference type="HAMAP-Rule" id="MF_01263"/>
    </source>
</evidence>
<dbReference type="Gene3D" id="3.30.460.10">
    <property type="entry name" value="Beta Polymerase, domain 2"/>
    <property type="match status" value="1"/>
</dbReference>
<keyword evidence="5 11" id="KW-0479">Metal-binding</keyword>
<dbReference type="GO" id="GO:0005524">
    <property type="term" value="F:ATP binding"/>
    <property type="evidence" value="ECO:0007669"/>
    <property type="project" value="UniProtKB-UniRule"/>
</dbReference>
<keyword evidence="4 11" id="KW-0548">Nucleotidyltransferase</keyword>
<organism evidence="15 16">
    <name type="scientific">Enterococcus cecorum</name>
    <dbReference type="NCBI Taxonomy" id="44008"/>
    <lineage>
        <taxon>Bacteria</taxon>
        <taxon>Bacillati</taxon>
        <taxon>Bacillota</taxon>
        <taxon>Bacilli</taxon>
        <taxon>Lactobacillales</taxon>
        <taxon>Enterococcaceae</taxon>
        <taxon>Enterococcus</taxon>
    </lineage>
</organism>
<dbReference type="SUPFAM" id="SSF81301">
    <property type="entry name" value="Nucleotidyltransferase"/>
    <property type="match status" value="1"/>
</dbReference>
<keyword evidence="7 11" id="KW-0692">RNA repair</keyword>
<keyword evidence="10 11" id="KW-0694">RNA-binding</keyword>
<feature type="binding site" evidence="11">
    <location>
        <position position="168"/>
    </location>
    <ligand>
        <name>CTP</name>
        <dbReference type="ChEBI" id="CHEBI:37563"/>
    </ligand>
</feature>
<dbReference type="Gene3D" id="1.10.246.80">
    <property type="match status" value="1"/>
</dbReference>
<comment type="function">
    <text evidence="11">Catalyzes the addition and repair of the essential 3'-terminal CCA sequence in tRNAs without using a nucleic acid template. Adds these three nucleotides in the order of C, C, and A to the tRNA nucleotide-73, using CTP and ATP as substrates and producing inorganic pyrophosphate. tRNA 3'-terminal CCA addition is required both for tRNA processing and repair. Also involved in tRNA surveillance by mediating tandem CCA addition to generate a CCACCA at the 3' terminus of unstable tRNAs. While stable tRNAs receive only 3'-terminal CCA, unstable tRNAs are marked with CCACCA and rapidly degraded.</text>
</comment>
<dbReference type="Proteomes" id="UP000196074">
    <property type="component" value="Unassembled WGS sequence"/>
</dbReference>
<dbReference type="HAMAP" id="MF_01263">
    <property type="entry name" value="CCA_bact_type3"/>
    <property type="match status" value="1"/>
</dbReference>
<feature type="binding site" evidence="11">
    <location>
        <position position="47"/>
    </location>
    <ligand>
        <name>Mg(2+)</name>
        <dbReference type="ChEBI" id="CHEBI:18420"/>
    </ligand>
</feature>
<feature type="binding site" evidence="11">
    <location>
        <position position="35"/>
    </location>
    <ligand>
        <name>CTP</name>
        <dbReference type="ChEBI" id="CHEBI:37563"/>
    </ligand>
</feature>
<evidence type="ECO:0000256" key="8">
    <source>
        <dbReference type="ARBA" id="ARBA00022840"/>
    </source>
</evidence>
<dbReference type="InterPro" id="IPR032810">
    <property type="entry name" value="CCA-adding_enz_C"/>
</dbReference>
<feature type="binding site" evidence="11">
    <location>
        <position position="159"/>
    </location>
    <ligand>
        <name>ATP</name>
        <dbReference type="ChEBI" id="CHEBI:30616"/>
    </ligand>
</feature>
<dbReference type="PANTHER" id="PTHR46173:SF1">
    <property type="entry name" value="CCA TRNA NUCLEOTIDYLTRANSFERASE 1, MITOCHONDRIAL"/>
    <property type="match status" value="1"/>
</dbReference>
<evidence type="ECO:0000256" key="10">
    <source>
        <dbReference type="ARBA" id="ARBA00022884"/>
    </source>
</evidence>
<dbReference type="CDD" id="cd05398">
    <property type="entry name" value="NT_ClassII-CCAase"/>
    <property type="match status" value="1"/>
</dbReference>
<feature type="binding site" evidence="11">
    <location>
        <position position="45"/>
    </location>
    <ligand>
        <name>Mg(2+)</name>
        <dbReference type="ChEBI" id="CHEBI:18420"/>
    </ligand>
</feature>
<evidence type="ECO:0000259" key="12">
    <source>
        <dbReference type="Pfam" id="PF01743"/>
    </source>
</evidence>
<accession>A0A1Y4R0Z9</accession>
<dbReference type="Pfam" id="PF13735">
    <property type="entry name" value="tRNA_NucTran2_2"/>
    <property type="match status" value="1"/>
</dbReference>
<evidence type="ECO:0000259" key="14">
    <source>
        <dbReference type="Pfam" id="PF13735"/>
    </source>
</evidence>
<feature type="binding site" evidence="11">
    <location>
        <position position="32"/>
    </location>
    <ligand>
        <name>ATP</name>
        <dbReference type="ChEBI" id="CHEBI:30616"/>
    </ligand>
</feature>
<keyword evidence="3 11" id="KW-0819">tRNA processing</keyword>
<dbReference type="Pfam" id="PF01743">
    <property type="entry name" value="PolyA_pol"/>
    <property type="match status" value="1"/>
</dbReference>
<comment type="catalytic activity">
    <reaction evidence="11">
        <text>a tRNA with a 3' CCA end + 2 CTP + ATP = a tRNA with a 3' CCACCA end + 3 diphosphate</text>
        <dbReference type="Rhea" id="RHEA:76235"/>
        <dbReference type="Rhea" id="RHEA-COMP:10468"/>
        <dbReference type="Rhea" id="RHEA-COMP:18655"/>
        <dbReference type="ChEBI" id="CHEBI:30616"/>
        <dbReference type="ChEBI" id="CHEBI:33019"/>
        <dbReference type="ChEBI" id="CHEBI:37563"/>
        <dbReference type="ChEBI" id="CHEBI:83071"/>
        <dbReference type="ChEBI" id="CHEBI:195187"/>
    </reaction>
</comment>
<keyword evidence="2 11" id="KW-0808">Transferase</keyword>
<comment type="cofactor">
    <cofactor evidence="1 11">
        <name>Mg(2+)</name>
        <dbReference type="ChEBI" id="CHEBI:18420"/>
    </cofactor>
</comment>
<comment type="subunit">
    <text evidence="11">Homodimer.</text>
</comment>
<name>A0A1Y4R0Z9_9ENTE</name>
<evidence type="ECO:0000256" key="6">
    <source>
        <dbReference type="ARBA" id="ARBA00022741"/>
    </source>
</evidence>
<dbReference type="Gene3D" id="1.20.58.560">
    <property type="match status" value="1"/>
</dbReference>
<feature type="domain" description="CCA-adding enzyme C-terminal" evidence="14">
    <location>
        <begin position="249"/>
        <end position="395"/>
    </location>
</feature>
<dbReference type="RefSeq" id="WP_087214064.1">
    <property type="nucleotide sequence ID" value="NZ_NFLC01000004.1"/>
</dbReference>
<dbReference type="GO" id="GO:0042245">
    <property type="term" value="P:RNA repair"/>
    <property type="evidence" value="ECO:0007669"/>
    <property type="project" value="UniProtKB-KW"/>
</dbReference>
<dbReference type="GO" id="GO:0001680">
    <property type="term" value="P:tRNA 3'-terminal CCA addition"/>
    <property type="evidence" value="ECO:0007669"/>
    <property type="project" value="UniProtKB-UniRule"/>
</dbReference>
<evidence type="ECO:0000256" key="4">
    <source>
        <dbReference type="ARBA" id="ARBA00022695"/>
    </source>
</evidence>
<feature type="binding site" evidence="11">
    <location>
        <position position="35"/>
    </location>
    <ligand>
        <name>ATP</name>
        <dbReference type="ChEBI" id="CHEBI:30616"/>
    </ligand>
</feature>
<feature type="domain" description="Poly A polymerase head" evidence="12">
    <location>
        <begin position="27"/>
        <end position="146"/>
    </location>
</feature>
<dbReference type="EC" id="2.7.7.72" evidence="11"/>
<evidence type="ECO:0000313" key="15">
    <source>
        <dbReference type="EMBL" id="OUQ11219.1"/>
    </source>
</evidence>
<dbReference type="SUPFAM" id="SSF81891">
    <property type="entry name" value="Poly A polymerase C-terminal region-like"/>
    <property type="match status" value="1"/>
</dbReference>
<dbReference type="PANTHER" id="PTHR46173">
    <property type="entry name" value="CCA TRNA NUCLEOTIDYLTRANSFERASE 1, MITOCHONDRIAL"/>
    <property type="match status" value="1"/>
</dbReference>
<dbReference type="InterPro" id="IPR050264">
    <property type="entry name" value="Bact_CCA-adding_enz_type3_sf"/>
</dbReference>
<feature type="binding site" evidence="11">
    <location>
        <position position="162"/>
    </location>
    <ligand>
        <name>ATP</name>
        <dbReference type="ChEBI" id="CHEBI:30616"/>
    </ligand>
</feature>
<evidence type="ECO:0000256" key="7">
    <source>
        <dbReference type="ARBA" id="ARBA00022800"/>
    </source>
</evidence>
<evidence type="ECO:0000256" key="3">
    <source>
        <dbReference type="ARBA" id="ARBA00022694"/>
    </source>
</evidence>
<evidence type="ECO:0000256" key="5">
    <source>
        <dbReference type="ARBA" id="ARBA00022723"/>
    </source>
</evidence>
<evidence type="ECO:0000313" key="16">
    <source>
        <dbReference type="Proteomes" id="UP000196074"/>
    </source>
</evidence>
<feature type="binding site" evidence="11">
    <location>
        <position position="165"/>
    </location>
    <ligand>
        <name>ATP</name>
        <dbReference type="ChEBI" id="CHEBI:30616"/>
    </ligand>
</feature>
<comment type="similarity">
    <text evidence="11">Belongs to the tRNA nucleotidyltransferase/poly(A) polymerase family. Bacterial CCA-adding enzyme type 3 subfamily.</text>
</comment>
<dbReference type="InterPro" id="IPR002646">
    <property type="entry name" value="PolA_pol_head_dom"/>
</dbReference>
<dbReference type="GO" id="GO:0004810">
    <property type="term" value="F:CCA tRNA nucleotidyltransferase activity"/>
    <property type="evidence" value="ECO:0007669"/>
    <property type="project" value="UniProtKB-UniRule"/>
</dbReference>
<proteinExistence type="inferred from homology"/>
<dbReference type="Pfam" id="PF12627">
    <property type="entry name" value="PolyA_pol_RNAbd"/>
    <property type="match status" value="1"/>
</dbReference>
<dbReference type="GO" id="GO:0160016">
    <property type="term" value="F:CCACCA tRNA nucleotidyltransferase activity"/>
    <property type="evidence" value="ECO:0007669"/>
    <property type="project" value="RHEA"/>
</dbReference>
<dbReference type="InterPro" id="IPR032828">
    <property type="entry name" value="PolyA_RNA-bd"/>
</dbReference>